<feature type="active site" description="Charge relay system" evidence="6">
    <location>
        <position position="270"/>
    </location>
</feature>
<keyword evidence="2 9" id="KW-0121">Carboxypeptidase</keyword>
<gene>
    <name evidence="9" type="ORF">C7383_101217</name>
</gene>
<dbReference type="GO" id="GO:0008236">
    <property type="term" value="F:serine-type peptidase activity"/>
    <property type="evidence" value="ECO:0007669"/>
    <property type="project" value="UniProtKB-KW"/>
</dbReference>
<dbReference type="SUPFAM" id="SSF141986">
    <property type="entry name" value="LD-carboxypeptidase A C-terminal domain-like"/>
    <property type="match status" value="1"/>
</dbReference>
<evidence type="ECO:0000256" key="2">
    <source>
        <dbReference type="ARBA" id="ARBA00022645"/>
    </source>
</evidence>
<dbReference type="Gene3D" id="3.50.30.60">
    <property type="entry name" value="LD-carboxypeptidase A C-terminal domain-like"/>
    <property type="match status" value="1"/>
</dbReference>
<dbReference type="Proteomes" id="UP000245412">
    <property type="component" value="Unassembled WGS sequence"/>
</dbReference>
<feature type="active site" description="Nucleophile" evidence="6">
    <location>
        <position position="109"/>
    </location>
</feature>
<dbReference type="InterPro" id="IPR027461">
    <property type="entry name" value="Carboxypeptidase_A_C_sf"/>
</dbReference>
<dbReference type="GO" id="GO:0004180">
    <property type="term" value="F:carboxypeptidase activity"/>
    <property type="evidence" value="ECO:0007669"/>
    <property type="project" value="UniProtKB-KW"/>
</dbReference>
<dbReference type="InterPro" id="IPR029062">
    <property type="entry name" value="Class_I_gatase-like"/>
</dbReference>
<evidence type="ECO:0000256" key="1">
    <source>
        <dbReference type="ARBA" id="ARBA00010233"/>
    </source>
</evidence>
<keyword evidence="4" id="KW-0378">Hydrolase</keyword>
<evidence type="ECO:0000313" key="9">
    <source>
        <dbReference type="EMBL" id="PWJ78848.1"/>
    </source>
</evidence>
<dbReference type="PIRSF" id="PIRSF028757">
    <property type="entry name" value="LD-carboxypeptidase"/>
    <property type="match status" value="1"/>
</dbReference>
<evidence type="ECO:0000256" key="3">
    <source>
        <dbReference type="ARBA" id="ARBA00022670"/>
    </source>
</evidence>
<feature type="domain" description="LD-carboxypeptidase C-terminal" evidence="8">
    <location>
        <begin position="171"/>
        <end position="283"/>
    </location>
</feature>
<dbReference type="InterPro" id="IPR003507">
    <property type="entry name" value="S66_fam"/>
</dbReference>
<reference evidence="9 10" key="1">
    <citation type="submission" date="2018-05" db="EMBL/GenBank/DDBJ databases">
        <authorList>
            <person name="Goeker M."/>
            <person name="Huntemann M."/>
            <person name="Clum A."/>
            <person name="Pillay M."/>
            <person name="Palaniappan K."/>
            <person name="Varghese N."/>
            <person name="Mikhailova N."/>
            <person name="Stamatis D."/>
            <person name="Reddy T."/>
            <person name="Daum C."/>
            <person name="Shapiro N."/>
            <person name="Ivanova N."/>
            <person name="Kyrpides N."/>
            <person name="Woyke T."/>
        </authorList>
    </citation>
    <scope>NUCLEOTIDE SEQUENCE [LARGE SCALE GENOMIC DNA]</scope>
    <source>
        <strain evidence="9 10">DSM 26524</strain>
    </source>
</reference>
<evidence type="ECO:0000256" key="6">
    <source>
        <dbReference type="PIRSR" id="PIRSR028757-1"/>
    </source>
</evidence>
<dbReference type="Pfam" id="PF02016">
    <property type="entry name" value="Peptidase_S66"/>
    <property type="match status" value="1"/>
</dbReference>
<dbReference type="EMBL" id="QGGY01000001">
    <property type="protein sequence ID" value="PWJ78848.1"/>
    <property type="molecule type" value="Genomic_DNA"/>
</dbReference>
<dbReference type="PANTHER" id="PTHR30237:SF2">
    <property type="entry name" value="MUREIN TETRAPEPTIDE CARBOXYPEPTIDASE"/>
    <property type="match status" value="1"/>
</dbReference>
<dbReference type="AlphaFoldDB" id="A0AB73T9E9"/>
<evidence type="ECO:0000256" key="5">
    <source>
        <dbReference type="ARBA" id="ARBA00022825"/>
    </source>
</evidence>
<comment type="caution">
    <text evidence="9">The sequence shown here is derived from an EMBL/GenBank/DDBJ whole genome shotgun (WGS) entry which is preliminary data.</text>
</comment>
<evidence type="ECO:0000259" key="7">
    <source>
        <dbReference type="Pfam" id="PF02016"/>
    </source>
</evidence>
<name>A0AB73T9E9_9FIRM</name>
<dbReference type="Pfam" id="PF17676">
    <property type="entry name" value="Peptidase_S66C"/>
    <property type="match status" value="1"/>
</dbReference>
<keyword evidence="3" id="KW-0645">Protease</keyword>
<organism evidence="9 10">
    <name type="scientific">Murimonas intestini</name>
    <dbReference type="NCBI Taxonomy" id="1337051"/>
    <lineage>
        <taxon>Bacteria</taxon>
        <taxon>Bacillati</taxon>
        <taxon>Bacillota</taxon>
        <taxon>Clostridia</taxon>
        <taxon>Lachnospirales</taxon>
        <taxon>Lachnospiraceae</taxon>
        <taxon>Murimonas</taxon>
    </lineage>
</organism>
<feature type="active site" description="Charge relay system" evidence="6">
    <location>
        <position position="202"/>
    </location>
</feature>
<keyword evidence="5" id="KW-0720">Serine protease</keyword>
<dbReference type="SUPFAM" id="SSF52317">
    <property type="entry name" value="Class I glutamine amidotransferase-like"/>
    <property type="match status" value="1"/>
</dbReference>
<dbReference type="Gene3D" id="3.40.50.10740">
    <property type="entry name" value="Class I glutamine amidotransferase-like"/>
    <property type="match status" value="1"/>
</dbReference>
<dbReference type="InterPro" id="IPR040921">
    <property type="entry name" value="Peptidase_S66C"/>
</dbReference>
<dbReference type="GO" id="GO:0006508">
    <property type="term" value="P:proteolysis"/>
    <property type="evidence" value="ECO:0007669"/>
    <property type="project" value="UniProtKB-KW"/>
</dbReference>
<sequence>MAMLNKGDTAALVCCSNGLRPSEKQRIDTLADILGDMGIRTAVSAVMYAASTHYAGTGKKRAEAFMELYCRKDVRAVFDVSGGDLANEVLPHLDYGIFIREPKPVFGYSDLTVLLNAVNASAGMETYLYQIRNLTGACGDRQREEFYRTAMGGSACLYDFEFKFLRGSGMEGIMAGGNIRCLLKLAGTPWWPDFAGKLLFLESRSGDAAKMATYLCQLEQTGALDKVNGILLGTFTQMEEEGCRPRIEELVLNITEKRGVPVAATPQIGHGSDSRCLILGRNYCLNLQGKTL</sequence>
<dbReference type="PANTHER" id="PTHR30237">
    <property type="entry name" value="MURAMOYLTETRAPEPTIDE CARBOXYPEPTIDASE"/>
    <property type="match status" value="1"/>
</dbReference>
<accession>A0AB73T9E9</accession>
<dbReference type="InterPro" id="IPR040449">
    <property type="entry name" value="Peptidase_S66_N"/>
</dbReference>
<feature type="domain" description="LD-carboxypeptidase N-terminal" evidence="7">
    <location>
        <begin position="11"/>
        <end position="127"/>
    </location>
</feature>
<comment type="similarity">
    <text evidence="1">Belongs to the peptidase S66 family.</text>
</comment>
<keyword evidence="10" id="KW-1185">Reference proteome</keyword>
<evidence type="ECO:0000256" key="4">
    <source>
        <dbReference type="ARBA" id="ARBA00022801"/>
    </source>
</evidence>
<protein>
    <submittedName>
        <fullName evidence="9">Muramoyltetrapeptide carboxypeptidase LdcA involved in peptidoglycan recycling</fullName>
    </submittedName>
</protein>
<evidence type="ECO:0000259" key="8">
    <source>
        <dbReference type="Pfam" id="PF17676"/>
    </source>
</evidence>
<proteinExistence type="inferred from homology"/>
<dbReference type="RefSeq" id="WP_257497416.1">
    <property type="nucleotide sequence ID" value="NZ_JANKBI010000001.1"/>
</dbReference>
<evidence type="ECO:0000313" key="10">
    <source>
        <dbReference type="Proteomes" id="UP000245412"/>
    </source>
</evidence>
<dbReference type="InterPro" id="IPR027478">
    <property type="entry name" value="LdcA_N"/>
</dbReference>